<evidence type="ECO:0000256" key="4">
    <source>
        <dbReference type="ARBA" id="ARBA00022840"/>
    </source>
</evidence>
<evidence type="ECO:0000256" key="1">
    <source>
        <dbReference type="ARBA" id="ARBA00022679"/>
    </source>
</evidence>
<dbReference type="GO" id="GO:0005524">
    <property type="term" value="F:ATP binding"/>
    <property type="evidence" value="ECO:0007669"/>
    <property type="project" value="UniProtKB-KW"/>
</dbReference>
<dbReference type="Pfam" id="PF08544">
    <property type="entry name" value="GHMP_kinases_C"/>
    <property type="match status" value="1"/>
</dbReference>
<comment type="similarity">
    <text evidence="5">Belongs to the GHMP kinase family.</text>
</comment>
<comment type="caution">
    <text evidence="8">The sequence shown here is derived from an EMBL/GenBank/DDBJ whole genome shotgun (WGS) entry which is preliminary data.</text>
</comment>
<organism evidence="8 9">
    <name type="scientific">Candidatus Korobacter versatilis</name>
    <dbReference type="NCBI Taxonomy" id="658062"/>
    <lineage>
        <taxon>Bacteria</taxon>
        <taxon>Pseudomonadati</taxon>
        <taxon>Acidobacteriota</taxon>
        <taxon>Terriglobia</taxon>
        <taxon>Terriglobales</taxon>
        <taxon>Candidatus Korobacteraceae</taxon>
        <taxon>Candidatus Korobacter</taxon>
    </lineage>
</organism>
<dbReference type="InterPro" id="IPR052203">
    <property type="entry name" value="GHMP_Kinase-Related"/>
</dbReference>
<keyword evidence="1" id="KW-0808">Transferase</keyword>
<proteinExistence type="inferred from homology"/>
<dbReference type="PRINTS" id="PR00960">
    <property type="entry name" value="LMBPPROTEIN"/>
</dbReference>
<dbReference type="InterPro" id="IPR014606">
    <property type="entry name" value="Heptose_7-P_kinase"/>
</dbReference>
<feature type="domain" description="GHMP kinase N-terminal" evidence="6">
    <location>
        <begin position="92"/>
        <end position="169"/>
    </location>
</feature>
<protein>
    <submittedName>
        <fullName evidence="8">GHMP kinase</fullName>
    </submittedName>
</protein>
<dbReference type="Gene3D" id="3.30.230.120">
    <property type="match status" value="1"/>
</dbReference>
<dbReference type="PANTHER" id="PTHR32463:SF0">
    <property type="entry name" value="L-FUCOSE KINASE"/>
    <property type="match status" value="1"/>
</dbReference>
<dbReference type="PIRSF" id="PIRSF036406">
    <property type="entry name" value="Hept_kin"/>
    <property type="match status" value="1"/>
</dbReference>
<dbReference type="InterPro" id="IPR036554">
    <property type="entry name" value="GHMP_kinase_C_sf"/>
</dbReference>
<evidence type="ECO:0000256" key="3">
    <source>
        <dbReference type="ARBA" id="ARBA00022777"/>
    </source>
</evidence>
<dbReference type="InterPro" id="IPR013750">
    <property type="entry name" value="GHMP_kinase_C_dom"/>
</dbReference>
<keyword evidence="4" id="KW-0067">ATP-binding</keyword>
<reference evidence="8" key="1">
    <citation type="submission" date="2020-07" db="EMBL/GenBank/DDBJ databases">
        <title>Huge and variable diversity of episymbiotic CPR bacteria and DPANN archaea in groundwater ecosystems.</title>
        <authorList>
            <person name="He C.Y."/>
            <person name="Keren R."/>
            <person name="Whittaker M."/>
            <person name="Farag I.F."/>
            <person name="Doudna J."/>
            <person name="Cate J.H.D."/>
            <person name="Banfield J.F."/>
        </authorList>
    </citation>
    <scope>NUCLEOTIDE SEQUENCE</scope>
    <source>
        <strain evidence="8">NC_groundwater_580_Pr5_B-0.1um_64_19</strain>
    </source>
</reference>
<dbReference type="Proteomes" id="UP000779809">
    <property type="component" value="Unassembled WGS sequence"/>
</dbReference>
<dbReference type="GO" id="GO:0050201">
    <property type="term" value="F:fucokinase activity"/>
    <property type="evidence" value="ECO:0007669"/>
    <property type="project" value="TreeGrafter"/>
</dbReference>
<dbReference type="AlphaFoldDB" id="A0A932A699"/>
<dbReference type="PANTHER" id="PTHR32463">
    <property type="entry name" value="L-FUCOSE KINASE"/>
    <property type="match status" value="1"/>
</dbReference>
<feature type="domain" description="GHMP kinase C-terminal" evidence="7">
    <location>
        <begin position="239"/>
        <end position="320"/>
    </location>
</feature>
<keyword evidence="2" id="KW-0547">Nucleotide-binding</keyword>
<dbReference type="SUPFAM" id="SSF55060">
    <property type="entry name" value="GHMP Kinase, C-terminal domain"/>
    <property type="match status" value="1"/>
</dbReference>
<evidence type="ECO:0000313" key="8">
    <source>
        <dbReference type="EMBL" id="MBI2677471.1"/>
    </source>
</evidence>
<evidence type="ECO:0000259" key="7">
    <source>
        <dbReference type="Pfam" id="PF08544"/>
    </source>
</evidence>
<gene>
    <name evidence="8" type="ORF">HYX28_01675</name>
</gene>
<dbReference type="Pfam" id="PF00288">
    <property type="entry name" value="GHMP_kinases_N"/>
    <property type="match status" value="1"/>
</dbReference>
<dbReference type="GO" id="GO:0042352">
    <property type="term" value="P:GDP-L-fucose salvage"/>
    <property type="evidence" value="ECO:0007669"/>
    <property type="project" value="TreeGrafter"/>
</dbReference>
<sequence length="340" mass="36765">MAKSETIVAHAACRVDLAGGTMDIWPLYLFHAGAVTVNFAVNILTRCRIAPLQGKKIHLKSIDTRREETFADFPALCRARTYKHPLAAYLVRFFEPEGGLEIETNSESPAGAGISGSSALMIATTAALARWTGRKLSREAIRVLAQNVEAQLIKVPTGCQDYYPALYGGVNAIHLEADGIHREAILVPPQEMEARFVLAYTGAPRQSGINNWEVFQAHINGNRRVLRNFDEIGEIARGMHSALARGAWRDVAGLLRAEWKLRRTNAPGITTPLIEKLIAEATKNGATAAKVCGAGGGGCVVFFTPPERKHHVLNAVSQAGGRVLPFQVAREGVTVVGTRG</sequence>
<evidence type="ECO:0000256" key="2">
    <source>
        <dbReference type="ARBA" id="ARBA00022741"/>
    </source>
</evidence>
<dbReference type="InterPro" id="IPR020568">
    <property type="entry name" value="Ribosomal_Su5_D2-typ_SF"/>
</dbReference>
<dbReference type="SUPFAM" id="SSF54211">
    <property type="entry name" value="Ribosomal protein S5 domain 2-like"/>
    <property type="match status" value="1"/>
</dbReference>
<dbReference type="InterPro" id="IPR001174">
    <property type="entry name" value="HddA/FKP"/>
</dbReference>
<evidence type="ECO:0000313" key="9">
    <source>
        <dbReference type="Proteomes" id="UP000779809"/>
    </source>
</evidence>
<dbReference type="EMBL" id="JACPNR010000004">
    <property type="protein sequence ID" value="MBI2677471.1"/>
    <property type="molecule type" value="Genomic_DNA"/>
</dbReference>
<name>A0A932A699_9BACT</name>
<keyword evidence="3 8" id="KW-0418">Kinase</keyword>
<dbReference type="InterPro" id="IPR006204">
    <property type="entry name" value="GHMP_kinase_N_dom"/>
</dbReference>
<accession>A0A932A699</accession>
<evidence type="ECO:0000256" key="5">
    <source>
        <dbReference type="ARBA" id="ARBA00038121"/>
    </source>
</evidence>
<evidence type="ECO:0000259" key="6">
    <source>
        <dbReference type="Pfam" id="PF00288"/>
    </source>
</evidence>